<name>A0A6V7WKZ6_MELEN</name>
<evidence type="ECO:0000313" key="3">
    <source>
        <dbReference type="Proteomes" id="UP000580250"/>
    </source>
</evidence>
<evidence type="ECO:0000313" key="2">
    <source>
        <dbReference type="EMBL" id="CAD2187672.1"/>
    </source>
</evidence>
<keyword evidence="1" id="KW-0732">Signal</keyword>
<dbReference type="EMBL" id="CAJEWN010000649">
    <property type="protein sequence ID" value="CAD2187672.1"/>
    <property type="molecule type" value="Genomic_DNA"/>
</dbReference>
<dbReference type="OrthoDB" id="10433195at2759"/>
<feature type="signal peptide" evidence="1">
    <location>
        <begin position="1"/>
        <end position="21"/>
    </location>
</feature>
<protein>
    <submittedName>
        <fullName evidence="2">Uncharacterized protein</fullName>
    </submittedName>
</protein>
<dbReference type="AlphaFoldDB" id="A0A6V7WKZ6"/>
<reference evidence="2 3" key="1">
    <citation type="submission" date="2020-08" db="EMBL/GenBank/DDBJ databases">
        <authorList>
            <person name="Koutsovoulos G."/>
            <person name="Danchin GJ E."/>
        </authorList>
    </citation>
    <scope>NUCLEOTIDE SEQUENCE [LARGE SCALE GENOMIC DNA]</scope>
</reference>
<sequence length="75" mass="8345">MTKIILIIIIILFFSIDFARSCGNKVGAACNIAKQDCCAPKLQCCQNGLPCEPGLCCIKNGRKYIKNILQRIREI</sequence>
<organism evidence="2 3">
    <name type="scientific">Meloidogyne enterolobii</name>
    <name type="common">Root-knot nematode worm</name>
    <name type="synonym">Meloidogyne mayaguensis</name>
    <dbReference type="NCBI Taxonomy" id="390850"/>
    <lineage>
        <taxon>Eukaryota</taxon>
        <taxon>Metazoa</taxon>
        <taxon>Ecdysozoa</taxon>
        <taxon>Nematoda</taxon>
        <taxon>Chromadorea</taxon>
        <taxon>Rhabditida</taxon>
        <taxon>Tylenchina</taxon>
        <taxon>Tylenchomorpha</taxon>
        <taxon>Tylenchoidea</taxon>
        <taxon>Meloidogynidae</taxon>
        <taxon>Meloidogyninae</taxon>
        <taxon>Meloidogyne</taxon>
    </lineage>
</organism>
<accession>A0A6V7WKZ6</accession>
<gene>
    <name evidence="2" type="ORF">MENT_LOCUS40272</name>
</gene>
<comment type="caution">
    <text evidence="2">The sequence shown here is derived from an EMBL/GenBank/DDBJ whole genome shotgun (WGS) entry which is preliminary data.</text>
</comment>
<dbReference type="Proteomes" id="UP000580250">
    <property type="component" value="Unassembled WGS sequence"/>
</dbReference>
<evidence type="ECO:0000256" key="1">
    <source>
        <dbReference type="SAM" id="SignalP"/>
    </source>
</evidence>
<proteinExistence type="predicted"/>
<feature type="chain" id="PRO_5028368256" evidence="1">
    <location>
        <begin position="22"/>
        <end position="75"/>
    </location>
</feature>